<evidence type="ECO:0008006" key="5">
    <source>
        <dbReference type="Google" id="ProtNLM"/>
    </source>
</evidence>
<feature type="coiled-coil region" evidence="1">
    <location>
        <begin position="75"/>
        <end position="109"/>
    </location>
</feature>
<feature type="region of interest" description="Disordered" evidence="2">
    <location>
        <begin position="123"/>
        <end position="142"/>
    </location>
</feature>
<dbReference type="Proteomes" id="UP001617907">
    <property type="component" value="Unassembled WGS sequence"/>
</dbReference>
<evidence type="ECO:0000313" key="4">
    <source>
        <dbReference type="Proteomes" id="UP001617907"/>
    </source>
</evidence>
<evidence type="ECO:0000313" key="3">
    <source>
        <dbReference type="EMBL" id="MFJ6038977.1"/>
    </source>
</evidence>
<proteinExistence type="predicted"/>
<keyword evidence="1" id="KW-0175">Coiled coil</keyword>
<sequence length="142" mass="15842">MTPQPQPNDERTRIREAMDRLLSGQPTVSNGSLTVAALAVEADVHRMALLKRHADLKNEFYERVRNETQQVPETEKRLRETVAKLRKTVANQKEEIDELRQQVTLLAMAGAVLVDGQVIPPVPEPSAADAPDNVLPFRPITS</sequence>
<accession>A0ABW8HF72</accession>
<comment type="caution">
    <text evidence="3">The sequence shown here is derived from an EMBL/GenBank/DDBJ whole genome shotgun (WGS) entry which is preliminary data.</text>
</comment>
<organism evidence="3 4">
    <name type="scientific">Streptomyces ardesiacus</name>
    <dbReference type="NCBI Taxonomy" id="285564"/>
    <lineage>
        <taxon>Bacteria</taxon>
        <taxon>Bacillati</taxon>
        <taxon>Actinomycetota</taxon>
        <taxon>Actinomycetes</taxon>
        <taxon>Kitasatosporales</taxon>
        <taxon>Streptomycetaceae</taxon>
        <taxon>Streptomyces</taxon>
    </lineage>
</organism>
<reference evidence="3 4" key="1">
    <citation type="submission" date="2024-10" db="EMBL/GenBank/DDBJ databases">
        <title>The Natural Products Discovery Center: Release of the First 8490 Sequenced Strains for Exploring Actinobacteria Biosynthetic Diversity.</title>
        <authorList>
            <person name="Kalkreuter E."/>
            <person name="Kautsar S.A."/>
            <person name="Yang D."/>
            <person name="Bader C.D."/>
            <person name="Teijaro C.N."/>
            <person name="Fluegel L."/>
            <person name="Davis C.M."/>
            <person name="Simpson J.R."/>
            <person name="Lauterbach L."/>
            <person name="Steele A.D."/>
            <person name="Gui C."/>
            <person name="Meng S."/>
            <person name="Li G."/>
            <person name="Viehrig K."/>
            <person name="Ye F."/>
            <person name="Su P."/>
            <person name="Kiefer A.F."/>
            <person name="Nichols A."/>
            <person name="Cepeda A.J."/>
            <person name="Yan W."/>
            <person name="Fan B."/>
            <person name="Jiang Y."/>
            <person name="Adhikari A."/>
            <person name="Zheng C.-J."/>
            <person name="Schuster L."/>
            <person name="Cowan T.M."/>
            <person name="Smanski M.J."/>
            <person name="Chevrette M.G."/>
            <person name="De Carvalho L.P.S."/>
            <person name="Shen B."/>
        </authorList>
    </citation>
    <scope>NUCLEOTIDE SEQUENCE [LARGE SCALE GENOMIC DNA]</scope>
    <source>
        <strain evidence="3 4">NPDC093086</strain>
    </source>
</reference>
<protein>
    <recommendedName>
        <fullName evidence="5">Transposase</fullName>
    </recommendedName>
</protein>
<keyword evidence="4" id="KW-1185">Reference proteome</keyword>
<dbReference type="EMBL" id="JBIVPC010000012">
    <property type="protein sequence ID" value="MFJ6038977.1"/>
    <property type="molecule type" value="Genomic_DNA"/>
</dbReference>
<evidence type="ECO:0000256" key="2">
    <source>
        <dbReference type="SAM" id="MobiDB-lite"/>
    </source>
</evidence>
<dbReference type="RefSeq" id="WP_350890464.1">
    <property type="nucleotide sequence ID" value="NZ_JBEOTR010000008.1"/>
</dbReference>
<name>A0ABW8HF72_9ACTN</name>
<gene>
    <name evidence="3" type="ORF">ACIQFM_22285</name>
</gene>
<evidence type="ECO:0000256" key="1">
    <source>
        <dbReference type="SAM" id="Coils"/>
    </source>
</evidence>